<dbReference type="RefSeq" id="WP_221874928.1">
    <property type="nucleotide sequence ID" value="NZ_JACWFH010000026.1"/>
</dbReference>
<dbReference type="SUPFAM" id="SSF52540">
    <property type="entry name" value="P-loop containing nucleoside triphosphate hydrolases"/>
    <property type="match status" value="1"/>
</dbReference>
<keyword evidence="1" id="KW-0175">Coiled coil</keyword>
<evidence type="ECO:0000313" key="3">
    <source>
        <dbReference type="Proteomes" id="UP000769780"/>
    </source>
</evidence>
<organism evidence="2 3">
    <name type="scientific">Mesobacillus maritimus</name>
    <dbReference type="NCBI Taxonomy" id="1643336"/>
    <lineage>
        <taxon>Bacteria</taxon>
        <taxon>Bacillati</taxon>
        <taxon>Bacillota</taxon>
        <taxon>Bacilli</taxon>
        <taxon>Bacillales</taxon>
        <taxon>Bacillaceae</taxon>
        <taxon>Mesobacillus</taxon>
    </lineage>
</organism>
<dbReference type="Gene3D" id="3.40.50.300">
    <property type="entry name" value="P-loop containing nucleotide triphosphate hydrolases"/>
    <property type="match status" value="1"/>
</dbReference>
<proteinExistence type="predicted"/>
<sequence length="621" mass="72319">MDSKLGLRLNKFVVSNNKETREIELKNGLNIIYGPTDTGKTYIYQCIKYLLGSNTLPKKIPENSDFHDAYLEIKSLYYNSIFTLKRTFSKNKISIYDCPFSEIEKDTESITVNTRGSKNLISTKLLEFSGINPDTKIKTHIRENKYRNIAIRDLLYFSLVTEMGIITDDSLITTGQYTSKTVELNLFYYLISAQHTSYLTYLSDQKSSKKKKQVQNKVEASNILITELIDETKRELLTLEKIKSNNEVSYSEELLFVTSEIEEQSSKLKSTFENIEKLKTRKMMNRELLKRFKLLTEQFNSDLQRLEFILEGGEIISKLAIENCPTCGGKLVSDRHSRHRDPESIQDINSEVLFASYNAEKKKILLNLNDLTMTINNLENENHIINHDISMLEKRYHDIKERIDEELKPTRTSLENKINRAVDEKLIKEKIGYLKQKLYRFQLEVSDSNQIENNKSANQSSSNNIKYLIDNHLDQLCKIMNSYLLDMSFPDVKHGNENVEFDSTANDFIINGKARSVYGKGYRAIIYSVFLVSFMKFCRDNNLPHIGFVVIDSPLTTYQEKENELPEEKVPEDLKERFINTLSNEKNLQIIIFENKFQIPTIDINCIEFTRDRNRGRYGFM</sequence>
<dbReference type="Proteomes" id="UP000769780">
    <property type="component" value="Unassembled WGS sequence"/>
</dbReference>
<gene>
    <name evidence="2" type="ORF">H0185_18240</name>
</gene>
<evidence type="ECO:0000256" key="1">
    <source>
        <dbReference type="SAM" id="Coils"/>
    </source>
</evidence>
<evidence type="ECO:0008006" key="4">
    <source>
        <dbReference type="Google" id="ProtNLM"/>
    </source>
</evidence>
<dbReference type="InterPro" id="IPR027417">
    <property type="entry name" value="P-loop_NTPase"/>
</dbReference>
<comment type="caution">
    <text evidence="2">The sequence shown here is derived from an EMBL/GenBank/DDBJ whole genome shotgun (WGS) entry which is preliminary data.</text>
</comment>
<name>A0ABS7K8W2_9BACI</name>
<accession>A0ABS7K8W2</accession>
<keyword evidence="3" id="KW-1185">Reference proteome</keyword>
<protein>
    <recommendedName>
        <fullName evidence="4">Rad50/SbcC-type AAA domain-containing protein</fullName>
    </recommendedName>
</protein>
<feature type="coiled-coil region" evidence="1">
    <location>
        <begin position="361"/>
        <end position="395"/>
    </location>
</feature>
<dbReference type="EMBL" id="JACWFH010000026">
    <property type="protein sequence ID" value="MBY0098707.1"/>
    <property type="molecule type" value="Genomic_DNA"/>
</dbReference>
<evidence type="ECO:0000313" key="2">
    <source>
        <dbReference type="EMBL" id="MBY0098707.1"/>
    </source>
</evidence>
<reference evidence="2 3" key="1">
    <citation type="submission" date="2020-07" db="EMBL/GenBank/DDBJ databases">
        <title>Fungal Genomes of the International Space Station.</title>
        <authorList>
            <person name="Seuylemezian A."/>
            <person name="Singh N.K."/>
            <person name="Wood J."/>
            <person name="Venkateswaran K."/>
        </authorList>
    </citation>
    <scope>NUCLEOTIDE SEQUENCE [LARGE SCALE GENOMIC DNA]</scope>
    <source>
        <strain evidence="2 3">PL-B2</strain>
    </source>
</reference>